<organism evidence="1 2">
    <name type="scientific">Pedobacter frigiditerrae</name>
    <dbReference type="NCBI Taxonomy" id="2530452"/>
    <lineage>
        <taxon>Bacteria</taxon>
        <taxon>Pseudomonadati</taxon>
        <taxon>Bacteroidota</taxon>
        <taxon>Sphingobacteriia</taxon>
        <taxon>Sphingobacteriales</taxon>
        <taxon>Sphingobacteriaceae</taxon>
        <taxon>Pedobacter</taxon>
    </lineage>
</organism>
<gene>
    <name evidence="1" type="ORF">EZ428_05235</name>
</gene>
<dbReference type="Proteomes" id="UP000292884">
    <property type="component" value="Unassembled WGS sequence"/>
</dbReference>
<dbReference type="InterPro" id="IPR027417">
    <property type="entry name" value="P-loop_NTPase"/>
</dbReference>
<protein>
    <recommendedName>
        <fullName evidence="3">ATP-binding protein</fullName>
    </recommendedName>
</protein>
<dbReference type="EMBL" id="SJSK01000001">
    <property type="protein sequence ID" value="TCC94183.1"/>
    <property type="molecule type" value="Genomic_DNA"/>
</dbReference>
<accession>A0A4R0N487</accession>
<dbReference type="Gene3D" id="3.40.50.300">
    <property type="entry name" value="P-loop containing nucleotide triphosphate hydrolases"/>
    <property type="match status" value="1"/>
</dbReference>
<dbReference type="PANTHER" id="PTHR34301:SF8">
    <property type="entry name" value="ATPASE DOMAIN-CONTAINING PROTEIN"/>
    <property type="match status" value="1"/>
</dbReference>
<evidence type="ECO:0000313" key="2">
    <source>
        <dbReference type="Proteomes" id="UP000292884"/>
    </source>
</evidence>
<keyword evidence="2" id="KW-1185">Reference proteome</keyword>
<sequence>MDNHITEFRPGKRIGANLSILTLQEKKLVDILTKYDWFLTRVDEIFIANSAYKAMLMKPSPKIKQAFNISREVVFAFSPYDTFQPRSIDSIEHYDIQELRLEEICSVIISKDNDIEQKLNSILKTNEEARVIVPFSYHELEESANDPDYFINKFRQNFYSRDLFGIQDPLKKDLYFFGRRDLIHTLVNKHLSSENAGIFGLRKTGKTSILYGIERALDRKNSTTVFVDCQTLHLKKWNTALLYIIDELRKSSSVKNEDLKLIKGYEKLEFVSDFFLDDIKTIYHKNGKKSILLIFDEIEHITFESSISSDWKNGDSYIKFWQIIRSTYQKLRQINVMTYLITGTNPKCIEQSAVNKIDNPIFAQFQPIYIPPFDFNQTKEMLDKLGGYMGLKFDEITCARLVEDFGGHPLLMRQMCSFIHRKTVKPRPHHIHKSEYENLKKLFYEDESGFIKYAQMVLEVLDNWYPDEAQMLTWLSIGDNETFKGLADASPDYIKHLINYGIIEKNDENYSFSIESLKDYLSRKNKYKRLRLTNEEKQNEISVRRNTIEPILRKYVRNTLKANYGEVEAKKLIIKEIYGAKEISKHENKPYAEFYDSNKHNIYLKTLFDLMKKHWEKCFRNTFEIDEKVFEAKATFINHLRKGDAHASKITDQDFQSFRGAMEWLEERLHEFN</sequence>
<evidence type="ECO:0008006" key="3">
    <source>
        <dbReference type="Google" id="ProtNLM"/>
    </source>
</evidence>
<name>A0A4R0N487_9SPHI</name>
<dbReference type="RefSeq" id="WP_131552044.1">
    <property type="nucleotide sequence ID" value="NZ_SJSK01000001.1"/>
</dbReference>
<comment type="caution">
    <text evidence="1">The sequence shown here is derived from an EMBL/GenBank/DDBJ whole genome shotgun (WGS) entry which is preliminary data.</text>
</comment>
<proteinExistence type="predicted"/>
<dbReference type="AlphaFoldDB" id="A0A4R0N487"/>
<dbReference type="SUPFAM" id="SSF52540">
    <property type="entry name" value="P-loop containing nucleoside triphosphate hydrolases"/>
    <property type="match status" value="1"/>
</dbReference>
<reference evidence="1 2" key="1">
    <citation type="submission" date="2019-02" db="EMBL/GenBank/DDBJ databases">
        <title>Pedobacter sp. RP-1-13 sp. nov., isolated from Arctic soil.</title>
        <authorList>
            <person name="Dahal R.H."/>
        </authorList>
    </citation>
    <scope>NUCLEOTIDE SEQUENCE [LARGE SCALE GENOMIC DNA]</scope>
    <source>
        <strain evidence="1 2">RP-1-13</strain>
    </source>
</reference>
<dbReference type="PANTHER" id="PTHR34301">
    <property type="entry name" value="DNA-BINDING PROTEIN-RELATED"/>
    <property type="match status" value="1"/>
</dbReference>
<dbReference type="OrthoDB" id="9811804at2"/>
<evidence type="ECO:0000313" key="1">
    <source>
        <dbReference type="EMBL" id="TCC94183.1"/>
    </source>
</evidence>